<feature type="domain" description="HTH gntR-type" evidence="4">
    <location>
        <begin position="31"/>
        <end position="98"/>
    </location>
</feature>
<dbReference type="RefSeq" id="WP_168136144.1">
    <property type="nucleotide sequence ID" value="NZ_JAAVJH010000023.1"/>
</dbReference>
<dbReference type="Gene3D" id="1.10.10.10">
    <property type="entry name" value="Winged helix-like DNA-binding domain superfamily/Winged helix DNA-binding domain"/>
    <property type="match status" value="1"/>
</dbReference>
<dbReference type="SMART" id="SM00345">
    <property type="entry name" value="HTH_GNTR"/>
    <property type="match status" value="1"/>
</dbReference>
<organism evidence="5 6">
    <name type="scientific">Sphingomonas corticis</name>
    <dbReference type="NCBI Taxonomy" id="2722791"/>
    <lineage>
        <taxon>Bacteria</taxon>
        <taxon>Pseudomonadati</taxon>
        <taxon>Pseudomonadota</taxon>
        <taxon>Alphaproteobacteria</taxon>
        <taxon>Sphingomonadales</taxon>
        <taxon>Sphingomonadaceae</taxon>
        <taxon>Sphingomonas</taxon>
    </lineage>
</organism>
<dbReference type="PROSITE" id="PS50949">
    <property type="entry name" value="HTH_GNTR"/>
    <property type="match status" value="1"/>
</dbReference>
<evidence type="ECO:0000313" key="5">
    <source>
        <dbReference type="EMBL" id="NJR80593.1"/>
    </source>
</evidence>
<dbReference type="PANTHER" id="PTHR43537">
    <property type="entry name" value="TRANSCRIPTIONAL REGULATOR, GNTR FAMILY"/>
    <property type="match status" value="1"/>
</dbReference>
<name>A0ABX1CRL4_9SPHN</name>
<accession>A0ABX1CRL4</accession>
<evidence type="ECO:0000256" key="3">
    <source>
        <dbReference type="ARBA" id="ARBA00023163"/>
    </source>
</evidence>
<dbReference type="CDD" id="cd07377">
    <property type="entry name" value="WHTH_GntR"/>
    <property type="match status" value="1"/>
</dbReference>
<dbReference type="SUPFAM" id="SSF46785">
    <property type="entry name" value="Winged helix' DNA-binding domain"/>
    <property type="match status" value="1"/>
</dbReference>
<evidence type="ECO:0000256" key="2">
    <source>
        <dbReference type="ARBA" id="ARBA00023125"/>
    </source>
</evidence>
<dbReference type="SMART" id="SM00895">
    <property type="entry name" value="FCD"/>
    <property type="match status" value="1"/>
</dbReference>
<gene>
    <name evidence="5" type="ORF">HBH26_18620</name>
</gene>
<dbReference type="Gene3D" id="1.20.120.530">
    <property type="entry name" value="GntR ligand-binding domain-like"/>
    <property type="match status" value="1"/>
</dbReference>
<dbReference type="InterPro" id="IPR008920">
    <property type="entry name" value="TF_FadR/GntR_C"/>
</dbReference>
<dbReference type="InterPro" id="IPR000524">
    <property type="entry name" value="Tscrpt_reg_HTH_GntR"/>
</dbReference>
<comment type="caution">
    <text evidence="5">The sequence shown here is derived from an EMBL/GenBank/DDBJ whole genome shotgun (WGS) entry which is preliminary data.</text>
</comment>
<dbReference type="InterPro" id="IPR036390">
    <property type="entry name" value="WH_DNA-bd_sf"/>
</dbReference>
<dbReference type="EMBL" id="JAAVJH010000023">
    <property type="protein sequence ID" value="NJR80593.1"/>
    <property type="molecule type" value="Genomic_DNA"/>
</dbReference>
<proteinExistence type="predicted"/>
<dbReference type="Pfam" id="PF00392">
    <property type="entry name" value="GntR"/>
    <property type="match status" value="1"/>
</dbReference>
<dbReference type="InterPro" id="IPR011711">
    <property type="entry name" value="GntR_C"/>
</dbReference>
<evidence type="ECO:0000256" key="1">
    <source>
        <dbReference type="ARBA" id="ARBA00023015"/>
    </source>
</evidence>
<dbReference type="Pfam" id="PF07729">
    <property type="entry name" value="FCD"/>
    <property type="match status" value="1"/>
</dbReference>
<dbReference type="PANTHER" id="PTHR43537:SF50">
    <property type="entry name" value="TRANSCRIPTIONAL REGULATORY PROTEIN"/>
    <property type="match status" value="1"/>
</dbReference>
<dbReference type="InterPro" id="IPR036388">
    <property type="entry name" value="WH-like_DNA-bd_sf"/>
</dbReference>
<evidence type="ECO:0000313" key="6">
    <source>
        <dbReference type="Proteomes" id="UP000732399"/>
    </source>
</evidence>
<reference evidence="5 6" key="1">
    <citation type="submission" date="2020-03" db="EMBL/GenBank/DDBJ databases">
        <authorList>
            <person name="Wang L."/>
            <person name="He N."/>
            <person name="Li Y."/>
            <person name="Fang Y."/>
            <person name="Zhang F."/>
        </authorList>
    </citation>
    <scope>NUCLEOTIDE SEQUENCE [LARGE SCALE GENOMIC DNA]</scope>
    <source>
        <strain evidence="5 6">36D10-4-7</strain>
    </source>
</reference>
<dbReference type="Proteomes" id="UP000732399">
    <property type="component" value="Unassembled WGS sequence"/>
</dbReference>
<sequence>MKTTPAIRGGRRRSATLQLRTNARPAPEQPVLLHERAAQTIRNMIIEGEILPGSRMPEVELCEMLGISRTPLREALKVLATEGLLVLTPQRGAMVTEPDLEQLDATVEAVAHVEAATARIACRAASEGELQAMAGLHEQMIAASGAGDSKRYFRLNQEFHDAIVTASHNPVLGALHGRANAHLKRLRYERMSEDPDQGRTTFIAEHAAIVAALLARDADASHDAVLAHFASVANFVGVRSRQDDPESKTDLASGDRT</sequence>
<keyword evidence="6" id="KW-1185">Reference proteome</keyword>
<keyword evidence="3" id="KW-0804">Transcription</keyword>
<evidence type="ECO:0000259" key="4">
    <source>
        <dbReference type="PROSITE" id="PS50949"/>
    </source>
</evidence>
<dbReference type="SUPFAM" id="SSF48008">
    <property type="entry name" value="GntR ligand-binding domain-like"/>
    <property type="match status" value="1"/>
</dbReference>
<keyword evidence="2" id="KW-0238">DNA-binding</keyword>
<protein>
    <submittedName>
        <fullName evidence="5">GntR family transcriptional regulator</fullName>
    </submittedName>
</protein>
<dbReference type="PRINTS" id="PR00035">
    <property type="entry name" value="HTHGNTR"/>
</dbReference>
<keyword evidence="1" id="KW-0805">Transcription regulation</keyword>